<evidence type="ECO:0000256" key="3">
    <source>
        <dbReference type="ARBA" id="ARBA00022833"/>
    </source>
</evidence>
<sequence length="132" mass="14317">MQVYGSTTDDATRCVHYGTVLDIVAIKFRCCGRYYPCFQCHAEGETHPARRWPMADWAQEAILCGECHTELSILAYRQATSCPACGAAFNERCGLHAHLYFEVPEPVSEPVPAPGPTPGPDPAGLPPEGIPA</sequence>
<keyword evidence="3" id="KW-0862">Zinc</keyword>
<gene>
    <name evidence="6" type="ORF">E3O23_15690</name>
</gene>
<evidence type="ECO:0000313" key="7">
    <source>
        <dbReference type="Proteomes" id="UP000297866"/>
    </source>
</evidence>
<evidence type="ECO:0000256" key="1">
    <source>
        <dbReference type="ARBA" id="ARBA00022723"/>
    </source>
</evidence>
<dbReference type="AlphaFoldDB" id="A0A4V3I659"/>
<dbReference type="EMBL" id="SOEZ01000075">
    <property type="protein sequence ID" value="TFB47294.1"/>
    <property type="molecule type" value="Genomic_DNA"/>
</dbReference>
<reference evidence="6 7" key="1">
    <citation type="submission" date="2019-03" db="EMBL/GenBank/DDBJ databases">
        <title>Genomics of glacier-inhabiting Cryobacterium strains.</title>
        <authorList>
            <person name="Liu Q."/>
            <person name="Xin Y.-H."/>
        </authorList>
    </citation>
    <scope>NUCLEOTIDE SEQUENCE [LARGE SCALE GENOMIC DNA]</scope>
    <source>
        <strain evidence="6 7">Sr47</strain>
    </source>
</reference>
<dbReference type="InterPro" id="IPR008913">
    <property type="entry name" value="Znf_CHY"/>
</dbReference>
<dbReference type="Pfam" id="PF05495">
    <property type="entry name" value="zf-CHY"/>
    <property type="match status" value="1"/>
</dbReference>
<dbReference type="InterPro" id="IPR052604">
    <property type="entry name" value="Mito_Tim_assembly_helper"/>
</dbReference>
<name>A0A4V3I659_9MICO</name>
<accession>A0A4V3I659</accession>
<keyword evidence="1" id="KW-0479">Metal-binding</keyword>
<evidence type="ECO:0000256" key="4">
    <source>
        <dbReference type="SAM" id="MobiDB-lite"/>
    </source>
</evidence>
<dbReference type="GO" id="GO:0045041">
    <property type="term" value="P:protein import into mitochondrial intermembrane space"/>
    <property type="evidence" value="ECO:0007669"/>
    <property type="project" value="TreeGrafter"/>
</dbReference>
<keyword evidence="2" id="KW-0863">Zinc-finger</keyword>
<dbReference type="GO" id="GO:0008270">
    <property type="term" value="F:zinc ion binding"/>
    <property type="evidence" value="ECO:0007669"/>
    <property type="project" value="UniProtKB-KW"/>
</dbReference>
<comment type="caution">
    <text evidence="6">The sequence shown here is derived from an EMBL/GenBank/DDBJ whole genome shotgun (WGS) entry which is preliminary data.</text>
</comment>
<evidence type="ECO:0000259" key="5">
    <source>
        <dbReference type="PROSITE" id="PS51266"/>
    </source>
</evidence>
<dbReference type="Proteomes" id="UP000297866">
    <property type="component" value="Unassembled WGS sequence"/>
</dbReference>
<dbReference type="SUPFAM" id="SSF161219">
    <property type="entry name" value="CHY zinc finger-like"/>
    <property type="match status" value="1"/>
</dbReference>
<dbReference type="RefSeq" id="WP_134492614.1">
    <property type="nucleotide sequence ID" value="NZ_SOEZ01000075.1"/>
</dbReference>
<evidence type="ECO:0000256" key="2">
    <source>
        <dbReference type="ARBA" id="ARBA00022771"/>
    </source>
</evidence>
<organism evidence="6 7">
    <name type="scientific">Cryobacterium tagatosivorans</name>
    <dbReference type="NCBI Taxonomy" id="1259199"/>
    <lineage>
        <taxon>Bacteria</taxon>
        <taxon>Bacillati</taxon>
        <taxon>Actinomycetota</taxon>
        <taxon>Actinomycetes</taxon>
        <taxon>Micrococcales</taxon>
        <taxon>Microbacteriaceae</taxon>
        <taxon>Cryobacterium</taxon>
    </lineage>
</organism>
<dbReference type="OrthoDB" id="882119at2"/>
<dbReference type="PROSITE" id="PS51266">
    <property type="entry name" value="ZF_CHY"/>
    <property type="match status" value="1"/>
</dbReference>
<dbReference type="InterPro" id="IPR037274">
    <property type="entry name" value="Znf_CHY_sf"/>
</dbReference>
<proteinExistence type="predicted"/>
<evidence type="ECO:0000313" key="6">
    <source>
        <dbReference type="EMBL" id="TFB47294.1"/>
    </source>
</evidence>
<dbReference type="PANTHER" id="PTHR28082">
    <property type="entry name" value="ZINC FINGER PROTEIN"/>
    <property type="match status" value="1"/>
</dbReference>
<protein>
    <recommendedName>
        <fullName evidence="5">CHY-type domain-containing protein</fullName>
    </recommendedName>
</protein>
<feature type="region of interest" description="Disordered" evidence="4">
    <location>
        <begin position="107"/>
        <end position="132"/>
    </location>
</feature>
<dbReference type="PANTHER" id="PTHR28082:SF1">
    <property type="entry name" value="HELPER OF TIM PROTEIN 13"/>
    <property type="match status" value="1"/>
</dbReference>
<feature type="domain" description="CHY-type" evidence="5">
    <location>
        <begin position="7"/>
        <end position="87"/>
    </location>
</feature>
<keyword evidence="7" id="KW-1185">Reference proteome</keyword>